<dbReference type="InterPro" id="IPR015418">
    <property type="entry name" value="Eaf6"/>
</dbReference>
<reference evidence="9 10" key="1">
    <citation type="submission" date="2019-01" db="EMBL/GenBank/DDBJ databases">
        <title>Nuclear Genome Assembly of the Microalgal Biofuel strain Nannochloropsis salina CCMP1776.</title>
        <authorList>
            <person name="Hovde B."/>
        </authorList>
    </citation>
    <scope>NUCLEOTIDE SEQUENCE [LARGE SCALE GENOMIC DNA]</scope>
    <source>
        <strain evidence="9 10">CCMP1776</strain>
    </source>
</reference>
<keyword evidence="3" id="KW-0156">Chromatin regulator</keyword>
<keyword evidence="5" id="KW-0175">Coiled coil</keyword>
<evidence type="ECO:0000313" key="10">
    <source>
        <dbReference type="Proteomes" id="UP000355283"/>
    </source>
</evidence>
<evidence type="ECO:0000256" key="8">
    <source>
        <dbReference type="SAM" id="MobiDB-lite"/>
    </source>
</evidence>
<keyword evidence="6" id="KW-0804">Transcription</keyword>
<organism evidence="9 10">
    <name type="scientific">Nannochloropsis salina CCMP1776</name>
    <dbReference type="NCBI Taxonomy" id="1027361"/>
    <lineage>
        <taxon>Eukaryota</taxon>
        <taxon>Sar</taxon>
        <taxon>Stramenopiles</taxon>
        <taxon>Ochrophyta</taxon>
        <taxon>Eustigmatophyceae</taxon>
        <taxon>Eustigmatales</taxon>
        <taxon>Monodopsidaceae</taxon>
        <taxon>Microchloropsis</taxon>
        <taxon>Microchloropsis salina</taxon>
    </lineage>
</organism>
<accession>A0A4D9DF98</accession>
<evidence type="ECO:0000256" key="6">
    <source>
        <dbReference type="ARBA" id="ARBA00023163"/>
    </source>
</evidence>
<proteinExistence type="inferred from homology"/>
<evidence type="ECO:0000313" key="9">
    <source>
        <dbReference type="EMBL" id="TFJ87408.1"/>
    </source>
</evidence>
<dbReference type="GO" id="GO:0000123">
    <property type="term" value="C:histone acetyltransferase complex"/>
    <property type="evidence" value="ECO:0007669"/>
    <property type="project" value="InterPro"/>
</dbReference>
<comment type="subcellular location">
    <subcellularLocation>
        <location evidence="1">Nucleus</location>
    </subcellularLocation>
</comment>
<feature type="compositionally biased region" description="Basic residues" evidence="8">
    <location>
        <begin position="177"/>
        <end position="191"/>
    </location>
</feature>
<comment type="similarity">
    <text evidence="2">Belongs to the EAF6 family.</text>
</comment>
<keyword evidence="10" id="KW-1185">Reference proteome</keyword>
<keyword evidence="4" id="KW-0805">Transcription regulation</keyword>
<dbReference type="Pfam" id="PF09340">
    <property type="entry name" value="NuA4"/>
    <property type="match status" value="1"/>
</dbReference>
<gene>
    <name evidence="9" type="ORF">NSK_001740</name>
</gene>
<comment type="caution">
    <text evidence="9">The sequence shown here is derived from an EMBL/GenBank/DDBJ whole genome shotgun (WGS) entry which is preliminary data.</text>
</comment>
<sequence length="206" mass="22778">MSSGVSLPDKVPTPAVHAGHSTSFPLPTLPASASPASTSALPPLPPGLSNKGLSPEMEEILREQARVEQLLGQVEAEIAKREDDYFERTAHGNIVRGWEGVLDNKPPPKRRYEGRERVFTWSSYTYWSRHGAGAQLQKQASDASLDGSKGFADGEEGVKRNRVSVVMPSPRDPKVMAARRRKKRQQQRRNHAGMGESSEDDEEMFM</sequence>
<evidence type="ECO:0000256" key="7">
    <source>
        <dbReference type="ARBA" id="ARBA00023242"/>
    </source>
</evidence>
<dbReference type="OrthoDB" id="440324at2759"/>
<protein>
    <recommendedName>
        <fullName evidence="11">Chromatin modification-related protein MEAF6</fullName>
    </recommendedName>
</protein>
<feature type="compositionally biased region" description="Low complexity" evidence="8">
    <location>
        <begin position="25"/>
        <end position="41"/>
    </location>
</feature>
<evidence type="ECO:0000256" key="2">
    <source>
        <dbReference type="ARBA" id="ARBA00010916"/>
    </source>
</evidence>
<name>A0A4D9DF98_9STRA</name>
<dbReference type="EMBL" id="SDOX01000006">
    <property type="protein sequence ID" value="TFJ87408.1"/>
    <property type="molecule type" value="Genomic_DNA"/>
</dbReference>
<dbReference type="Proteomes" id="UP000355283">
    <property type="component" value="Unassembled WGS sequence"/>
</dbReference>
<evidence type="ECO:0000256" key="3">
    <source>
        <dbReference type="ARBA" id="ARBA00022853"/>
    </source>
</evidence>
<evidence type="ECO:0000256" key="4">
    <source>
        <dbReference type="ARBA" id="ARBA00023015"/>
    </source>
</evidence>
<evidence type="ECO:0000256" key="5">
    <source>
        <dbReference type="ARBA" id="ARBA00023054"/>
    </source>
</evidence>
<keyword evidence="7" id="KW-0539">Nucleus</keyword>
<feature type="region of interest" description="Disordered" evidence="8">
    <location>
        <begin position="138"/>
        <end position="206"/>
    </location>
</feature>
<dbReference type="GO" id="GO:0005634">
    <property type="term" value="C:nucleus"/>
    <property type="evidence" value="ECO:0007669"/>
    <property type="project" value="UniProtKB-SubCell"/>
</dbReference>
<evidence type="ECO:0008006" key="11">
    <source>
        <dbReference type="Google" id="ProtNLM"/>
    </source>
</evidence>
<feature type="region of interest" description="Disordered" evidence="8">
    <location>
        <begin position="1"/>
        <end position="55"/>
    </location>
</feature>
<evidence type="ECO:0000256" key="1">
    <source>
        <dbReference type="ARBA" id="ARBA00004123"/>
    </source>
</evidence>
<dbReference type="GO" id="GO:0006325">
    <property type="term" value="P:chromatin organization"/>
    <property type="evidence" value="ECO:0007669"/>
    <property type="project" value="UniProtKB-KW"/>
</dbReference>
<feature type="compositionally biased region" description="Acidic residues" evidence="8">
    <location>
        <begin position="197"/>
        <end position="206"/>
    </location>
</feature>
<dbReference type="PANTHER" id="PTHR13476">
    <property type="entry name" value="CHROMATIN MODIFICATION-RELATED PROTEIN MEAF6"/>
    <property type="match status" value="1"/>
</dbReference>
<dbReference type="AlphaFoldDB" id="A0A4D9DF98"/>